<feature type="chain" id="PRO_5015632987" evidence="1">
    <location>
        <begin position="34"/>
        <end position="143"/>
    </location>
</feature>
<gene>
    <name evidence="2" type="ORF">PAHAL_5G343300</name>
</gene>
<feature type="signal peptide" evidence="1">
    <location>
        <begin position="1"/>
        <end position="33"/>
    </location>
</feature>
<protein>
    <submittedName>
        <fullName evidence="2">Uncharacterized protein</fullName>
    </submittedName>
</protein>
<dbReference type="EMBL" id="CM008050">
    <property type="protein sequence ID" value="PAN30285.1"/>
    <property type="molecule type" value="Genomic_DNA"/>
</dbReference>
<evidence type="ECO:0000313" key="2">
    <source>
        <dbReference type="EMBL" id="PAN30285.1"/>
    </source>
</evidence>
<keyword evidence="1" id="KW-0732">Signal</keyword>
<proteinExistence type="predicted"/>
<name>A0A2S3HUS2_9POAL</name>
<sequence>MMMGGGHGRLNSDAAAAILLAVLLGNLAISASCTTRQLLPGVAGGRHGCGRGWTAPRRRRREQDLPDILPEVEMRRRRPRVHLLLLLALEVGVLEDDEACRSICPVCDPKCHPPLPQAVRRLGSSMVAPVAGVYVRMCKFVGR</sequence>
<dbReference type="Gramene" id="PAN30285">
    <property type="protein sequence ID" value="PAN30285"/>
    <property type="gene ID" value="PAHAL_5G343300"/>
</dbReference>
<dbReference type="Proteomes" id="UP000243499">
    <property type="component" value="Chromosome 5"/>
</dbReference>
<organism evidence="2">
    <name type="scientific">Panicum hallii</name>
    <dbReference type="NCBI Taxonomy" id="206008"/>
    <lineage>
        <taxon>Eukaryota</taxon>
        <taxon>Viridiplantae</taxon>
        <taxon>Streptophyta</taxon>
        <taxon>Embryophyta</taxon>
        <taxon>Tracheophyta</taxon>
        <taxon>Spermatophyta</taxon>
        <taxon>Magnoliopsida</taxon>
        <taxon>Liliopsida</taxon>
        <taxon>Poales</taxon>
        <taxon>Poaceae</taxon>
        <taxon>PACMAD clade</taxon>
        <taxon>Panicoideae</taxon>
        <taxon>Panicodae</taxon>
        <taxon>Paniceae</taxon>
        <taxon>Panicinae</taxon>
        <taxon>Panicum</taxon>
        <taxon>Panicum sect. Panicum</taxon>
    </lineage>
</organism>
<dbReference type="AlphaFoldDB" id="A0A2S3HUS2"/>
<evidence type="ECO:0000256" key="1">
    <source>
        <dbReference type="SAM" id="SignalP"/>
    </source>
</evidence>
<accession>A0A2S3HUS2</accession>
<reference evidence="2" key="1">
    <citation type="submission" date="2018-04" db="EMBL/GenBank/DDBJ databases">
        <title>WGS assembly of Panicum hallii.</title>
        <authorList>
            <person name="Lovell J."/>
            <person name="Jenkins J."/>
            <person name="Lowry D."/>
            <person name="Mamidi S."/>
            <person name="Sreedasyam A."/>
            <person name="Weng X."/>
            <person name="Barry K."/>
            <person name="Bonette J."/>
            <person name="Campitelli B."/>
            <person name="Daum C."/>
            <person name="Gordon S."/>
            <person name="Gould B."/>
            <person name="Lipzen A."/>
            <person name="Macqueen A."/>
            <person name="Palacio-Mejia J."/>
            <person name="Plott C."/>
            <person name="Shakirov E."/>
            <person name="Shu S."/>
            <person name="Yoshinaga Y."/>
            <person name="Zane M."/>
            <person name="Rokhsar D."/>
            <person name="Grimwood J."/>
            <person name="Schmutz J."/>
            <person name="Juenger T."/>
        </authorList>
    </citation>
    <scope>NUCLEOTIDE SEQUENCE [LARGE SCALE GENOMIC DNA]</scope>
    <source>
        <strain evidence="2">FIL2</strain>
    </source>
</reference>